<dbReference type="InterPro" id="IPR002347">
    <property type="entry name" value="SDR_fam"/>
</dbReference>
<dbReference type="InterPro" id="IPR036291">
    <property type="entry name" value="NAD(P)-bd_dom_sf"/>
</dbReference>
<protein>
    <submittedName>
        <fullName evidence="3">SDR family oxidoreductase</fullName>
    </submittedName>
</protein>
<evidence type="ECO:0000313" key="4">
    <source>
        <dbReference type="Proteomes" id="UP001430919"/>
    </source>
</evidence>
<evidence type="ECO:0000313" key="3">
    <source>
        <dbReference type="EMBL" id="MCC9071732.1"/>
    </source>
</evidence>
<dbReference type="PANTHER" id="PTHR42760">
    <property type="entry name" value="SHORT-CHAIN DEHYDROGENASES/REDUCTASES FAMILY MEMBER"/>
    <property type="match status" value="1"/>
</dbReference>
<accession>A0ABS8MUF8</accession>
<name>A0ABS8MUF8_9FLAO</name>
<comment type="similarity">
    <text evidence="1">Belongs to the short-chain dehydrogenases/reductases (SDR) family.</text>
</comment>
<dbReference type="PRINTS" id="PR00080">
    <property type="entry name" value="SDRFAMILY"/>
</dbReference>
<evidence type="ECO:0000256" key="1">
    <source>
        <dbReference type="ARBA" id="ARBA00006484"/>
    </source>
</evidence>
<dbReference type="PRINTS" id="PR00081">
    <property type="entry name" value="GDHRDH"/>
</dbReference>
<comment type="caution">
    <text evidence="3">The sequence shown here is derived from an EMBL/GenBank/DDBJ whole genome shotgun (WGS) entry which is preliminary data.</text>
</comment>
<evidence type="ECO:0000256" key="2">
    <source>
        <dbReference type="ARBA" id="ARBA00023002"/>
    </source>
</evidence>
<dbReference type="NCBIfam" id="NF006619">
    <property type="entry name" value="PRK09186.1"/>
    <property type="match status" value="1"/>
</dbReference>
<organism evidence="3 4">
    <name type="scientific">Flavobacterium pisciphilum</name>
    <dbReference type="NCBI Taxonomy" id="2893755"/>
    <lineage>
        <taxon>Bacteria</taxon>
        <taxon>Pseudomonadati</taxon>
        <taxon>Bacteroidota</taxon>
        <taxon>Flavobacteriia</taxon>
        <taxon>Flavobacteriales</taxon>
        <taxon>Flavobacteriaceae</taxon>
        <taxon>Flavobacterium</taxon>
    </lineage>
</organism>
<gene>
    <name evidence="3" type="ORF">LNQ49_09090</name>
</gene>
<dbReference type="Pfam" id="PF13561">
    <property type="entry name" value="adh_short_C2"/>
    <property type="match status" value="1"/>
</dbReference>
<dbReference type="Proteomes" id="UP001430919">
    <property type="component" value="Unassembled WGS sequence"/>
</dbReference>
<dbReference type="RefSeq" id="WP_229988454.1">
    <property type="nucleotide sequence ID" value="NZ_JAJJMO010000001.1"/>
</dbReference>
<dbReference type="SUPFAM" id="SSF51735">
    <property type="entry name" value="NAD(P)-binding Rossmann-fold domains"/>
    <property type="match status" value="1"/>
</dbReference>
<keyword evidence="2" id="KW-0560">Oxidoreductase</keyword>
<keyword evidence="4" id="KW-1185">Reference proteome</keyword>
<dbReference type="EMBL" id="JAJJMO010000001">
    <property type="protein sequence ID" value="MCC9071732.1"/>
    <property type="molecule type" value="Genomic_DNA"/>
</dbReference>
<dbReference type="PANTHER" id="PTHR42760:SF133">
    <property type="entry name" value="3-OXOACYL-[ACYL-CARRIER-PROTEIN] REDUCTASE"/>
    <property type="match status" value="1"/>
</dbReference>
<sequence length="247" mass="27464">MNNRLKNKIIIITGGNGLLGKAIITRLISEGAFCINFEINHDTNEDLSNVYCDITDSTSIDRALEIVFAKYKKIDGLVNNAYPRTKDWGNKFEDIALDSWRQNVDWQMNSYFYLTQKVASEMAIQKTGSIINMASIYGVVGADFNVYEGTTMTMPAAYSAIKGALVNFTRYVASYFGPQQVRVNTVSPGGIFDNQNEVFVSNYTKKVPMRRLGTPEDIAPTVAFLLSDDAKYITGQNLIVDGGWTAI</sequence>
<dbReference type="Gene3D" id="3.40.50.720">
    <property type="entry name" value="NAD(P)-binding Rossmann-like Domain"/>
    <property type="match status" value="1"/>
</dbReference>
<proteinExistence type="inferred from homology"/>
<reference evidence="3" key="1">
    <citation type="submission" date="2021-11" db="EMBL/GenBank/DDBJ databases">
        <title>Description of novel Flavobacterium species.</title>
        <authorList>
            <person name="Saticioglu I.B."/>
            <person name="Ay H."/>
            <person name="Altun S."/>
            <person name="Duman M."/>
        </authorList>
    </citation>
    <scope>NUCLEOTIDE SEQUENCE</scope>
    <source>
        <strain evidence="3">F-65</strain>
    </source>
</reference>